<keyword evidence="3" id="KW-1185">Reference proteome</keyword>
<name>A0A7X3SH58_9FIRM</name>
<evidence type="ECO:0000313" key="3">
    <source>
        <dbReference type="Proteomes" id="UP000460412"/>
    </source>
</evidence>
<dbReference type="Proteomes" id="UP000460412">
    <property type="component" value="Unassembled WGS sequence"/>
</dbReference>
<evidence type="ECO:0000256" key="1">
    <source>
        <dbReference type="SAM" id="MobiDB-lite"/>
    </source>
</evidence>
<proteinExistence type="predicted"/>
<dbReference type="EMBL" id="WUQX01000001">
    <property type="protein sequence ID" value="MXP74023.1"/>
    <property type="molecule type" value="Genomic_DNA"/>
</dbReference>
<organism evidence="2 3">
    <name type="scientific">Sporofaciens musculi</name>
    <dbReference type="NCBI Taxonomy" id="2681861"/>
    <lineage>
        <taxon>Bacteria</taxon>
        <taxon>Bacillati</taxon>
        <taxon>Bacillota</taxon>
        <taxon>Clostridia</taxon>
        <taxon>Lachnospirales</taxon>
        <taxon>Lachnospiraceae</taxon>
        <taxon>Sporofaciens</taxon>
    </lineage>
</organism>
<feature type="region of interest" description="Disordered" evidence="1">
    <location>
        <begin position="25"/>
        <end position="53"/>
    </location>
</feature>
<reference evidence="2 3" key="1">
    <citation type="submission" date="2019-12" db="EMBL/GenBank/DDBJ databases">
        <title>Sporaefaciens musculi gen. nov., sp. nov., a novel bacterium isolated from the caecum of an obese mouse.</title>
        <authorList>
            <person name="Rasmussen T.S."/>
            <person name="Streidl T."/>
            <person name="Hitch T.C.A."/>
            <person name="Wortmann E."/>
            <person name="Deptula P."/>
            <person name="Hansen M."/>
            <person name="Nielsen D.S."/>
            <person name="Clavel T."/>
            <person name="Vogensen F.K."/>
        </authorList>
    </citation>
    <scope>NUCLEOTIDE SEQUENCE [LARGE SCALE GENOMIC DNA]</scope>
    <source>
        <strain evidence="2 3">WCA-9-b2</strain>
    </source>
</reference>
<gene>
    <name evidence="2" type="ORF">GN277_00765</name>
</gene>
<dbReference type="RefSeq" id="WP_159749046.1">
    <property type="nucleotide sequence ID" value="NZ_WUQX01000001.1"/>
</dbReference>
<sequence length="53" mass="5881">MKGIIAAVGIFAAVTLYSCIRAGAQEDRQMEEMRQRGEWDADRKGRQPEPGEG</sequence>
<protein>
    <submittedName>
        <fullName evidence="2">Uncharacterized protein</fullName>
    </submittedName>
</protein>
<accession>A0A7X3SH58</accession>
<dbReference type="PROSITE" id="PS51257">
    <property type="entry name" value="PROKAR_LIPOPROTEIN"/>
    <property type="match status" value="1"/>
</dbReference>
<dbReference type="AlphaFoldDB" id="A0A7X3SH58"/>
<evidence type="ECO:0000313" key="2">
    <source>
        <dbReference type="EMBL" id="MXP74023.1"/>
    </source>
</evidence>
<comment type="caution">
    <text evidence="2">The sequence shown here is derived from an EMBL/GenBank/DDBJ whole genome shotgun (WGS) entry which is preliminary data.</text>
</comment>